<proteinExistence type="inferred from homology"/>
<keyword evidence="2" id="KW-0805">Transcription regulation</keyword>
<dbReference type="InterPro" id="IPR036388">
    <property type="entry name" value="WH-like_DNA-bd_sf"/>
</dbReference>
<dbReference type="SUPFAM" id="SSF46785">
    <property type="entry name" value="Winged helix' DNA-binding domain"/>
    <property type="match status" value="1"/>
</dbReference>
<dbReference type="RefSeq" id="WP_066531419.1">
    <property type="nucleotide sequence ID" value="NZ_JBHSFZ010000025.1"/>
</dbReference>
<dbReference type="Gene3D" id="3.40.190.290">
    <property type="match status" value="1"/>
</dbReference>
<keyword evidence="3" id="KW-0238">DNA-binding</keyword>
<dbReference type="InterPro" id="IPR000847">
    <property type="entry name" value="LysR_HTH_N"/>
</dbReference>
<evidence type="ECO:0000259" key="5">
    <source>
        <dbReference type="PROSITE" id="PS50931"/>
    </source>
</evidence>
<sequence>MSSWDGIDEFIAVASTGSFTRAAKIIGMSSTHVSRSIMALERRVQAQLFHRTTRIVRLTDTGRIFLERCEQIAQERDEAMAMIGEQGEPHGELKVTCSTAMGERFVAPILRRFAMRHPGLNLTVDLTNRLVDLVSEGYDLAIRTGKPSDARLIATRVASRTLYACAAPSYLARAGEPASVDDLAAHECIIGTSPLWQFADDGREMLHRPKGRFRCNSGQAVIDACISGLGICQLPDFYILPYLQHGMVKLILEDFRAPDEPIWAVYPQRRHLLPKVRAAVECLEHELFAAMSSRGQNRPPIE</sequence>
<dbReference type="PANTHER" id="PTHR30537:SF10">
    <property type="entry name" value="TRANSCRIPTIONAL REGULATOR-RELATED"/>
    <property type="match status" value="1"/>
</dbReference>
<reference evidence="7" key="1">
    <citation type="journal article" date="2019" name="Int. J. Syst. Evol. Microbiol.">
        <title>The Global Catalogue of Microorganisms (GCM) 10K type strain sequencing project: providing services to taxonomists for standard genome sequencing and annotation.</title>
        <authorList>
            <consortium name="The Broad Institute Genomics Platform"/>
            <consortium name="The Broad Institute Genome Sequencing Center for Infectious Disease"/>
            <person name="Wu L."/>
            <person name="Ma J."/>
        </authorList>
    </citation>
    <scope>NUCLEOTIDE SEQUENCE [LARGE SCALE GENOMIC DNA]</scope>
    <source>
        <strain evidence="7">NBRC 103632</strain>
    </source>
</reference>
<dbReference type="PROSITE" id="PS50931">
    <property type="entry name" value="HTH_LYSR"/>
    <property type="match status" value="1"/>
</dbReference>
<accession>A0ABV9EZ89</accession>
<gene>
    <name evidence="6" type="ORF">ACFO3E_12310</name>
</gene>
<dbReference type="Pfam" id="PF03466">
    <property type="entry name" value="LysR_substrate"/>
    <property type="match status" value="1"/>
</dbReference>
<name>A0ABV9EZ89_9SPHN</name>
<organism evidence="6 7">
    <name type="scientific">Sphingobium tyrosinilyticum</name>
    <dbReference type="NCBI Taxonomy" id="2715436"/>
    <lineage>
        <taxon>Bacteria</taxon>
        <taxon>Pseudomonadati</taxon>
        <taxon>Pseudomonadota</taxon>
        <taxon>Alphaproteobacteria</taxon>
        <taxon>Sphingomonadales</taxon>
        <taxon>Sphingomonadaceae</taxon>
        <taxon>Sphingobium</taxon>
    </lineage>
</organism>
<dbReference type="Proteomes" id="UP001595957">
    <property type="component" value="Unassembled WGS sequence"/>
</dbReference>
<evidence type="ECO:0000256" key="4">
    <source>
        <dbReference type="ARBA" id="ARBA00023163"/>
    </source>
</evidence>
<dbReference type="Gene3D" id="1.10.10.10">
    <property type="entry name" value="Winged helix-like DNA-binding domain superfamily/Winged helix DNA-binding domain"/>
    <property type="match status" value="1"/>
</dbReference>
<dbReference type="InterPro" id="IPR005119">
    <property type="entry name" value="LysR_subst-bd"/>
</dbReference>
<dbReference type="InterPro" id="IPR058163">
    <property type="entry name" value="LysR-type_TF_proteobact-type"/>
</dbReference>
<dbReference type="EMBL" id="JBHSFZ010000025">
    <property type="protein sequence ID" value="MFC4594971.1"/>
    <property type="molecule type" value="Genomic_DNA"/>
</dbReference>
<feature type="domain" description="HTH lysR-type" evidence="5">
    <location>
        <begin position="10"/>
        <end position="59"/>
    </location>
</feature>
<dbReference type="PANTHER" id="PTHR30537">
    <property type="entry name" value="HTH-TYPE TRANSCRIPTIONAL REGULATOR"/>
    <property type="match status" value="1"/>
</dbReference>
<dbReference type="Pfam" id="PF00126">
    <property type="entry name" value="HTH_1"/>
    <property type="match status" value="1"/>
</dbReference>
<dbReference type="InterPro" id="IPR036390">
    <property type="entry name" value="WH_DNA-bd_sf"/>
</dbReference>
<comment type="caution">
    <text evidence="6">The sequence shown here is derived from an EMBL/GenBank/DDBJ whole genome shotgun (WGS) entry which is preliminary data.</text>
</comment>
<protein>
    <submittedName>
        <fullName evidence="6">LysR family transcriptional regulator</fullName>
    </submittedName>
</protein>
<evidence type="ECO:0000256" key="2">
    <source>
        <dbReference type="ARBA" id="ARBA00023015"/>
    </source>
</evidence>
<comment type="similarity">
    <text evidence="1">Belongs to the LysR transcriptional regulatory family.</text>
</comment>
<keyword evidence="7" id="KW-1185">Reference proteome</keyword>
<evidence type="ECO:0000313" key="6">
    <source>
        <dbReference type="EMBL" id="MFC4594971.1"/>
    </source>
</evidence>
<dbReference type="SUPFAM" id="SSF53850">
    <property type="entry name" value="Periplasmic binding protein-like II"/>
    <property type="match status" value="1"/>
</dbReference>
<keyword evidence="4" id="KW-0804">Transcription</keyword>
<evidence type="ECO:0000313" key="7">
    <source>
        <dbReference type="Proteomes" id="UP001595957"/>
    </source>
</evidence>
<evidence type="ECO:0000256" key="3">
    <source>
        <dbReference type="ARBA" id="ARBA00023125"/>
    </source>
</evidence>
<evidence type="ECO:0000256" key="1">
    <source>
        <dbReference type="ARBA" id="ARBA00009437"/>
    </source>
</evidence>